<organism evidence="1 2">
    <name type="scientific">Anopheles atroparvus</name>
    <name type="common">European mosquito</name>
    <dbReference type="NCBI Taxonomy" id="41427"/>
    <lineage>
        <taxon>Eukaryota</taxon>
        <taxon>Metazoa</taxon>
        <taxon>Ecdysozoa</taxon>
        <taxon>Arthropoda</taxon>
        <taxon>Hexapoda</taxon>
        <taxon>Insecta</taxon>
        <taxon>Pterygota</taxon>
        <taxon>Neoptera</taxon>
        <taxon>Endopterygota</taxon>
        <taxon>Diptera</taxon>
        <taxon>Nematocera</taxon>
        <taxon>Culicoidea</taxon>
        <taxon>Culicidae</taxon>
        <taxon>Anophelinae</taxon>
        <taxon>Anopheles</taxon>
    </lineage>
</organism>
<evidence type="ECO:0000313" key="1">
    <source>
        <dbReference type="EnsemblMetazoa" id="ENSAATROPP014193"/>
    </source>
</evidence>
<dbReference type="Proteomes" id="UP000075880">
    <property type="component" value="Unassembled WGS sequence"/>
</dbReference>
<evidence type="ECO:0000313" key="2">
    <source>
        <dbReference type="Proteomes" id="UP000075880"/>
    </source>
</evidence>
<proteinExistence type="predicted"/>
<dbReference type="EnsemblMetazoa" id="ENSAATROPT016161">
    <property type="protein sequence ID" value="ENSAATROPP014193"/>
    <property type="gene ID" value="ENSAATROPG013233"/>
</dbReference>
<keyword evidence="2" id="KW-1185">Reference proteome</keyword>
<reference evidence="1" key="1">
    <citation type="submission" date="2024-04" db="UniProtKB">
        <authorList>
            <consortium name="EnsemblMetazoa"/>
        </authorList>
    </citation>
    <scope>IDENTIFICATION</scope>
    <source>
        <strain evidence="1">EBRO</strain>
    </source>
</reference>
<protein>
    <submittedName>
        <fullName evidence="1">Uncharacterized protein</fullName>
    </submittedName>
</protein>
<name>A0AAG5DUC5_ANOAO</name>
<sequence length="87" mass="10105">MQVRFPRSSQGSQDVMRYIVSSMEKRISRNRIIIKPLDGDYEQYPPLDRQLPWVTVNDEVNGCSGLKMSSRDANRKGYHDSQLIVVF</sequence>
<accession>A0AAG5DUC5</accession>
<dbReference type="AlphaFoldDB" id="A0AAG5DUC5"/>